<accession>A0A2C6DIZ4</accession>
<dbReference type="InterPro" id="IPR035985">
    <property type="entry name" value="Ubiquitin-activating_enz"/>
</dbReference>
<dbReference type="Pfam" id="PF00899">
    <property type="entry name" value="ThiF"/>
    <property type="match status" value="1"/>
</dbReference>
<keyword evidence="3" id="KW-0808">Transferase</keyword>
<keyword evidence="5" id="KW-1185">Reference proteome</keyword>
<dbReference type="Proteomes" id="UP000224974">
    <property type="component" value="Unassembled WGS sequence"/>
</dbReference>
<dbReference type="OrthoDB" id="9804286at2"/>
<dbReference type="EMBL" id="PDDX01000001">
    <property type="protein sequence ID" value="PHI28713.1"/>
    <property type="molecule type" value="Genomic_DNA"/>
</dbReference>
<dbReference type="SUPFAM" id="SSF69572">
    <property type="entry name" value="Activating enzymes of the ubiquitin-like proteins"/>
    <property type="match status" value="1"/>
</dbReference>
<dbReference type="GO" id="GO:0008641">
    <property type="term" value="F:ubiquitin-like modifier activating enzyme activity"/>
    <property type="evidence" value="ECO:0007669"/>
    <property type="project" value="InterPro"/>
</dbReference>
<feature type="domain" description="THIF-type NAD/FAD binding fold" evidence="2">
    <location>
        <begin position="10"/>
        <end position="242"/>
    </location>
</feature>
<dbReference type="GO" id="GO:0005829">
    <property type="term" value="C:cytosol"/>
    <property type="evidence" value="ECO:0007669"/>
    <property type="project" value="TreeGrafter"/>
</dbReference>
<reference evidence="5" key="1">
    <citation type="submission" date="2017-09" db="EMBL/GenBank/DDBJ databases">
        <title>FDA dAtabase for Regulatory Grade micrObial Sequences (FDA-ARGOS): Supporting development and validation of Infectious Disease Dx tests.</title>
        <authorList>
            <person name="Minogue T."/>
            <person name="Wolcott M."/>
            <person name="Wasieloski L."/>
            <person name="Aguilar W."/>
            <person name="Moore D."/>
            <person name="Tallon L."/>
            <person name="Sadzewicz L."/>
            <person name="Ott S."/>
            <person name="Zhao X."/>
            <person name="Nagaraj S."/>
            <person name="Vavikolanu K."/>
            <person name="Aluvathingal J."/>
            <person name="Nadendla S."/>
            <person name="Sichtig H."/>
        </authorList>
    </citation>
    <scope>NUCLEOTIDE SEQUENCE [LARGE SCALE GENOMIC DNA]</scope>
    <source>
        <strain evidence="5">FDAARGOS_387</strain>
    </source>
</reference>
<evidence type="ECO:0000256" key="1">
    <source>
        <dbReference type="ARBA" id="ARBA00009919"/>
    </source>
</evidence>
<comment type="similarity">
    <text evidence="1">Belongs to the HesA/MoeB/ThiF family.</text>
</comment>
<dbReference type="GO" id="GO:0008146">
    <property type="term" value="F:sulfotransferase activity"/>
    <property type="evidence" value="ECO:0007669"/>
    <property type="project" value="TreeGrafter"/>
</dbReference>
<dbReference type="EMBL" id="CAADJA010000002">
    <property type="protein sequence ID" value="VFS46755.1"/>
    <property type="molecule type" value="Genomic_DNA"/>
</dbReference>
<dbReference type="STRING" id="1111728.GCA_000427805_03587"/>
<dbReference type="GO" id="GO:0004792">
    <property type="term" value="F:thiosulfate-cyanide sulfurtransferase activity"/>
    <property type="evidence" value="ECO:0007669"/>
    <property type="project" value="TreeGrafter"/>
</dbReference>
<dbReference type="CDD" id="cd00757">
    <property type="entry name" value="ThiF_MoeB_HesA_family"/>
    <property type="match status" value="1"/>
</dbReference>
<evidence type="ECO:0000313" key="3">
    <source>
        <dbReference type="EMBL" id="PHI28713.1"/>
    </source>
</evidence>
<dbReference type="FunFam" id="3.40.50.720:FF:000080">
    <property type="entry name" value="Thiazole biosynthesis adenylyltransferase ThiF"/>
    <property type="match status" value="1"/>
</dbReference>
<reference evidence="3" key="2">
    <citation type="submission" date="2017-09" db="EMBL/GenBank/DDBJ databases">
        <title>FDA dAtabase for Regulatory Grade micrObial Sequences (FDA-ARGOS): Supporting development and validation of Infectious Disease Dx tests.</title>
        <authorList>
            <person name="Minogue T."/>
            <person name="Wolcott M."/>
            <person name="Wasieloski L."/>
            <person name="Aguilar W."/>
            <person name="Moore D."/>
            <person name="Tallon L.J."/>
            <person name="Sadzewicz L."/>
            <person name="Ott S."/>
            <person name="Zhao X."/>
            <person name="Nagaraj S."/>
            <person name="Vavikolanu K."/>
            <person name="Aluvathingal J."/>
            <person name="Nadendla S."/>
            <person name="Sichtig H."/>
        </authorList>
    </citation>
    <scope>NUCLEOTIDE SEQUENCE</scope>
    <source>
        <strain evidence="3">FDAARGOS_387</strain>
    </source>
</reference>
<dbReference type="GO" id="GO:0016779">
    <property type="term" value="F:nucleotidyltransferase activity"/>
    <property type="evidence" value="ECO:0007669"/>
    <property type="project" value="UniProtKB-KW"/>
</dbReference>
<dbReference type="EC" id="2.7.7.73" evidence="4"/>
<protein>
    <submittedName>
        <fullName evidence="3">Molybdopterin-synthase adenylyltransferase MoeB</fullName>
    </submittedName>
    <submittedName>
        <fullName evidence="4">Sulfur carrier protein ThiS adenylyltransferase</fullName>
        <ecNumber evidence="4">2.7.7.73</ecNumber>
    </submittedName>
</protein>
<proteinExistence type="inferred from homology"/>
<dbReference type="AlphaFoldDB" id="A0A2C6DIZ4"/>
<dbReference type="PANTHER" id="PTHR10953">
    <property type="entry name" value="UBIQUITIN-ACTIVATING ENZYME E1"/>
    <property type="match status" value="1"/>
</dbReference>
<reference evidence="4 6" key="3">
    <citation type="submission" date="2019-03" db="EMBL/GenBank/DDBJ databases">
        <authorList>
            <consortium name="Pathogen Informatics"/>
        </authorList>
    </citation>
    <scope>NUCLEOTIDE SEQUENCE [LARGE SCALE GENOMIC DNA]</scope>
    <source>
        <strain evidence="4 6">NCTC12282</strain>
    </source>
</reference>
<dbReference type="NCBIfam" id="NF004281">
    <property type="entry name" value="PRK05690.1"/>
    <property type="match status" value="1"/>
</dbReference>
<dbReference type="Proteomes" id="UP000373449">
    <property type="component" value="Unassembled WGS sequence"/>
</dbReference>
<evidence type="ECO:0000259" key="2">
    <source>
        <dbReference type="Pfam" id="PF00899"/>
    </source>
</evidence>
<name>A0A2C6DIZ4_9GAMM</name>
<dbReference type="InterPro" id="IPR000594">
    <property type="entry name" value="ThiF_NAD_FAD-bd"/>
</dbReference>
<evidence type="ECO:0000313" key="6">
    <source>
        <dbReference type="Proteomes" id="UP000373449"/>
    </source>
</evidence>
<gene>
    <name evidence="4" type="primary">thiF_1</name>
    <name evidence="3" type="ORF">CRN84_04960</name>
    <name evidence="4" type="ORF">NCTC12282_01679</name>
</gene>
<organism evidence="3 5">
    <name type="scientific">Budvicia aquatica</name>
    <dbReference type="NCBI Taxonomy" id="82979"/>
    <lineage>
        <taxon>Bacteria</taxon>
        <taxon>Pseudomonadati</taxon>
        <taxon>Pseudomonadota</taxon>
        <taxon>Gammaproteobacteria</taxon>
        <taxon>Enterobacterales</taxon>
        <taxon>Budviciaceae</taxon>
        <taxon>Budvicia</taxon>
    </lineage>
</organism>
<evidence type="ECO:0000313" key="5">
    <source>
        <dbReference type="Proteomes" id="UP000224974"/>
    </source>
</evidence>
<evidence type="ECO:0000313" key="4">
    <source>
        <dbReference type="EMBL" id="VFS46755.1"/>
    </source>
</evidence>
<dbReference type="RefSeq" id="WP_029095658.1">
    <property type="nucleotide sequence ID" value="NZ_CAADJA010000002.1"/>
</dbReference>
<dbReference type="InterPro" id="IPR045886">
    <property type="entry name" value="ThiF/MoeB/HesA"/>
</dbReference>
<dbReference type="PANTHER" id="PTHR10953:SF240">
    <property type="entry name" value="SULFUR CARRIER PROTEIN THIS ADENYLYLTRANSFERASE"/>
    <property type="match status" value="1"/>
</dbReference>
<dbReference type="Gene3D" id="3.40.50.720">
    <property type="entry name" value="NAD(P)-binding Rossmann-like Domain"/>
    <property type="match status" value="1"/>
</dbReference>
<sequence length="253" mass="27314">MLNDNEFLRYSRQLLLEDIGPEGQVRLKQSSVLVVGLGGLGSPVSLYLAAAGVGTMILADDDRLHLTNLQRQILFRTSDIKRAKAELAKEQLQALNPEVNYIIQEQRLTPDNLAGIIKQVDLVLDCSDNMATRHAVNAACIEHQTPLVSGSAVSFSGQLLVLTPPFDQGCYACLYPQHEEPARNCRTAGVLGPMVGAIGSLQALEAIKMLAGSASALDGKLQLFDGKKHAWTSLQLRRDPDCAICGAHHANHG</sequence>
<keyword evidence="3" id="KW-0548">Nucleotidyltransferase</keyword>